<dbReference type="EMBL" id="JH159152">
    <property type="protein sequence ID" value="EGZ23422.1"/>
    <property type="molecule type" value="Genomic_DNA"/>
</dbReference>
<gene>
    <name evidence="3" type="ORF">PHYSODRAFT_486509</name>
</gene>
<dbReference type="Gene3D" id="1.10.443.10">
    <property type="entry name" value="Intergrase catalytic core"/>
    <property type="match status" value="1"/>
</dbReference>
<keyword evidence="1" id="KW-0233">DNA recombination</keyword>
<dbReference type="GO" id="GO:0015074">
    <property type="term" value="P:DNA integration"/>
    <property type="evidence" value="ECO:0007669"/>
    <property type="project" value="InterPro"/>
</dbReference>
<sequence length="255" mass="28076">QAAGLTFPCTYPQIRMVLKSISRLDAPVRHKAPVPLRLLEHCFFTLDMSIPSDQALWGVLCLSFFFLLRRSEIASSGKKFAWFALKAEDGAVLDINGLLAREASSVHIRLRGSKTNQRGTPTLRVLNRSGHNFLCPVFGALYLMQAHRVLPLDIPAAVFTNKFGRPECVSALSVTRSIRQAAADLGYSPAEFSAHSLRAGGATHMYRAGINALTIQFHGRWASDTFKQYARLCQESVSALASKIVSGSKDMNRLP</sequence>
<feature type="domain" description="Tyr recombinase" evidence="2">
    <location>
        <begin position="33"/>
        <end position="242"/>
    </location>
</feature>
<dbReference type="GO" id="GO:0003677">
    <property type="term" value="F:DNA binding"/>
    <property type="evidence" value="ECO:0007669"/>
    <property type="project" value="InterPro"/>
</dbReference>
<dbReference type="InterPro" id="IPR011010">
    <property type="entry name" value="DNA_brk_join_enz"/>
</dbReference>
<dbReference type="SUPFAM" id="SSF56349">
    <property type="entry name" value="DNA breaking-rejoining enzymes"/>
    <property type="match status" value="1"/>
</dbReference>
<dbReference type="GO" id="GO:0006310">
    <property type="term" value="P:DNA recombination"/>
    <property type="evidence" value="ECO:0007669"/>
    <property type="project" value="UniProtKB-KW"/>
</dbReference>
<dbReference type="InterPro" id="IPR002104">
    <property type="entry name" value="Integrase_catalytic"/>
</dbReference>
<feature type="non-terminal residue" evidence="3">
    <location>
        <position position="1"/>
    </location>
</feature>
<dbReference type="GeneID" id="20656032"/>
<accession>G4Z0Z7</accession>
<name>G4Z0Z7_PHYSP</name>
<dbReference type="RefSeq" id="XP_009518710.1">
    <property type="nucleotide sequence ID" value="XM_009520415.1"/>
</dbReference>
<dbReference type="PANTHER" id="PTHR34605:SF4">
    <property type="entry name" value="DNA ADENINE METHYLTRANSFERASE"/>
    <property type="match status" value="1"/>
</dbReference>
<keyword evidence="4" id="KW-1185">Reference proteome</keyword>
<dbReference type="InterPro" id="IPR052925">
    <property type="entry name" value="Phage_Integrase-like_Recomb"/>
</dbReference>
<evidence type="ECO:0000259" key="2">
    <source>
        <dbReference type="PROSITE" id="PS51898"/>
    </source>
</evidence>
<dbReference type="PROSITE" id="PS51898">
    <property type="entry name" value="TYR_RECOMBINASE"/>
    <property type="match status" value="1"/>
</dbReference>
<dbReference type="InParanoid" id="G4Z0Z7"/>
<dbReference type="AlphaFoldDB" id="G4Z0Z7"/>
<proteinExistence type="predicted"/>
<evidence type="ECO:0000256" key="1">
    <source>
        <dbReference type="ARBA" id="ARBA00023172"/>
    </source>
</evidence>
<reference evidence="3 4" key="1">
    <citation type="journal article" date="2006" name="Science">
        <title>Phytophthora genome sequences uncover evolutionary origins and mechanisms of pathogenesis.</title>
        <authorList>
            <person name="Tyler B.M."/>
            <person name="Tripathy S."/>
            <person name="Zhang X."/>
            <person name="Dehal P."/>
            <person name="Jiang R.H."/>
            <person name="Aerts A."/>
            <person name="Arredondo F.D."/>
            <person name="Baxter L."/>
            <person name="Bensasson D."/>
            <person name="Beynon J.L."/>
            <person name="Chapman J."/>
            <person name="Damasceno C.M."/>
            <person name="Dorrance A.E."/>
            <person name="Dou D."/>
            <person name="Dickerman A.W."/>
            <person name="Dubchak I.L."/>
            <person name="Garbelotto M."/>
            <person name="Gijzen M."/>
            <person name="Gordon S.G."/>
            <person name="Govers F."/>
            <person name="Grunwald N.J."/>
            <person name="Huang W."/>
            <person name="Ivors K.L."/>
            <person name="Jones R.W."/>
            <person name="Kamoun S."/>
            <person name="Krampis K."/>
            <person name="Lamour K.H."/>
            <person name="Lee M.K."/>
            <person name="McDonald W.H."/>
            <person name="Medina M."/>
            <person name="Meijer H.J."/>
            <person name="Nordberg E.K."/>
            <person name="Maclean D.J."/>
            <person name="Ospina-Giraldo M.D."/>
            <person name="Morris P.F."/>
            <person name="Phuntumart V."/>
            <person name="Putnam N.H."/>
            <person name="Rash S."/>
            <person name="Rose J.K."/>
            <person name="Sakihama Y."/>
            <person name="Salamov A.A."/>
            <person name="Savidor A."/>
            <person name="Scheuring C.F."/>
            <person name="Smith B.M."/>
            <person name="Sobral B.W."/>
            <person name="Terry A."/>
            <person name="Torto-Alalibo T.A."/>
            <person name="Win J."/>
            <person name="Xu Z."/>
            <person name="Zhang H."/>
            <person name="Grigoriev I.V."/>
            <person name="Rokhsar D.S."/>
            <person name="Boore J.L."/>
        </authorList>
    </citation>
    <scope>NUCLEOTIDE SEQUENCE [LARGE SCALE GENOMIC DNA]</scope>
    <source>
        <strain evidence="3 4">P6497</strain>
    </source>
</reference>
<dbReference type="KEGG" id="psoj:PHYSODRAFT_486509"/>
<dbReference type="InterPro" id="IPR013762">
    <property type="entry name" value="Integrase-like_cat_sf"/>
</dbReference>
<organism evidence="3 4">
    <name type="scientific">Phytophthora sojae (strain P6497)</name>
    <name type="common">Soybean stem and root rot agent</name>
    <name type="synonym">Phytophthora megasperma f. sp. glycines</name>
    <dbReference type="NCBI Taxonomy" id="1094619"/>
    <lineage>
        <taxon>Eukaryota</taxon>
        <taxon>Sar</taxon>
        <taxon>Stramenopiles</taxon>
        <taxon>Oomycota</taxon>
        <taxon>Peronosporomycetes</taxon>
        <taxon>Peronosporales</taxon>
        <taxon>Peronosporaceae</taxon>
        <taxon>Phytophthora</taxon>
    </lineage>
</organism>
<evidence type="ECO:0000313" key="4">
    <source>
        <dbReference type="Proteomes" id="UP000002640"/>
    </source>
</evidence>
<protein>
    <recommendedName>
        <fullName evidence="2">Tyr recombinase domain-containing protein</fullName>
    </recommendedName>
</protein>
<evidence type="ECO:0000313" key="3">
    <source>
        <dbReference type="EMBL" id="EGZ23422.1"/>
    </source>
</evidence>
<dbReference type="PANTHER" id="PTHR34605">
    <property type="entry name" value="PHAGE_INTEGRASE DOMAIN-CONTAINING PROTEIN"/>
    <property type="match status" value="1"/>
</dbReference>
<dbReference type="Proteomes" id="UP000002640">
    <property type="component" value="Unassembled WGS sequence"/>
</dbReference>